<dbReference type="EMBL" id="CP028324">
    <property type="protein sequence ID" value="AVR96330.1"/>
    <property type="molecule type" value="Genomic_DNA"/>
</dbReference>
<gene>
    <name evidence="1" type="ORF">C9I28_11885</name>
</gene>
<proteinExistence type="predicted"/>
<protein>
    <submittedName>
        <fullName evidence="1">Uncharacterized protein</fullName>
    </submittedName>
</protein>
<organism evidence="1 2">
    <name type="scientific">Pseudoduganella armeniaca</name>
    <dbReference type="NCBI Taxonomy" id="2072590"/>
    <lineage>
        <taxon>Bacteria</taxon>
        <taxon>Pseudomonadati</taxon>
        <taxon>Pseudomonadota</taxon>
        <taxon>Betaproteobacteria</taxon>
        <taxon>Burkholderiales</taxon>
        <taxon>Oxalobacteraceae</taxon>
        <taxon>Telluria group</taxon>
        <taxon>Pseudoduganella</taxon>
    </lineage>
</organism>
<sequence length="97" mass="10543">MLYILSELGADERFADLAALGRRADELIQDSGDVTQGVAYEWADATALDDEENVPPPTAMLTRVDGRWVRRAVIATPTEDGQFALEYGDPSEAVDNG</sequence>
<evidence type="ECO:0000313" key="2">
    <source>
        <dbReference type="Proteomes" id="UP000240505"/>
    </source>
</evidence>
<dbReference type="Proteomes" id="UP000240505">
    <property type="component" value="Chromosome"/>
</dbReference>
<dbReference type="AlphaFoldDB" id="A0A2R4C9X0"/>
<reference evidence="1 2" key="1">
    <citation type="submission" date="2018-03" db="EMBL/GenBank/DDBJ databases">
        <title>Massilia armeniaca sp. nov., isolated from desert soil.</title>
        <authorList>
            <person name="Huang H."/>
            <person name="Ren M."/>
        </authorList>
    </citation>
    <scope>NUCLEOTIDE SEQUENCE [LARGE SCALE GENOMIC DNA]</scope>
    <source>
        <strain evidence="1 2">ZMN-3</strain>
    </source>
</reference>
<accession>A0A2R4C9X0</accession>
<name>A0A2R4C9X0_9BURK</name>
<dbReference type="KEGG" id="masz:C9I28_11885"/>
<dbReference type="RefSeq" id="WP_107141676.1">
    <property type="nucleotide sequence ID" value="NZ_CP028324.1"/>
</dbReference>
<evidence type="ECO:0000313" key="1">
    <source>
        <dbReference type="EMBL" id="AVR96330.1"/>
    </source>
</evidence>
<keyword evidence="2" id="KW-1185">Reference proteome</keyword>
<dbReference type="OrthoDB" id="9553717at2"/>